<dbReference type="Proteomes" id="UP000009049">
    <property type="component" value="Chromosome"/>
</dbReference>
<name>A4CN29_ROBBH</name>
<feature type="transmembrane region" description="Helical" evidence="5">
    <location>
        <begin position="116"/>
        <end position="140"/>
    </location>
</feature>
<dbReference type="AlphaFoldDB" id="A4CN29"/>
<keyword evidence="3 5" id="KW-1133">Transmembrane helix</keyword>
<dbReference type="RefSeq" id="WP_015754392.1">
    <property type="nucleotide sequence ID" value="NC_013222.1"/>
</dbReference>
<dbReference type="Pfam" id="PF04893">
    <property type="entry name" value="Yip1"/>
    <property type="match status" value="1"/>
</dbReference>
<evidence type="ECO:0000256" key="4">
    <source>
        <dbReference type="ARBA" id="ARBA00023136"/>
    </source>
</evidence>
<accession>A4CN29</accession>
<evidence type="ECO:0000256" key="3">
    <source>
        <dbReference type="ARBA" id="ARBA00022989"/>
    </source>
</evidence>
<dbReference type="GO" id="GO:0016020">
    <property type="term" value="C:membrane"/>
    <property type="evidence" value="ECO:0007669"/>
    <property type="project" value="UniProtKB-SubCell"/>
</dbReference>
<organism evidence="7 8">
    <name type="scientific">Robiginitalea biformata (strain ATCC BAA-864 / DSM 15991 / KCTC 12146 / HTCC2501)</name>
    <dbReference type="NCBI Taxonomy" id="313596"/>
    <lineage>
        <taxon>Bacteria</taxon>
        <taxon>Pseudomonadati</taxon>
        <taxon>Bacteroidota</taxon>
        <taxon>Flavobacteriia</taxon>
        <taxon>Flavobacteriales</taxon>
        <taxon>Flavobacteriaceae</taxon>
        <taxon>Robiginitalea</taxon>
    </lineage>
</organism>
<feature type="transmembrane region" description="Helical" evidence="5">
    <location>
        <begin position="72"/>
        <end position="95"/>
    </location>
</feature>
<evidence type="ECO:0000256" key="2">
    <source>
        <dbReference type="ARBA" id="ARBA00022692"/>
    </source>
</evidence>
<reference evidence="7 8" key="1">
    <citation type="journal article" date="2009" name="J. Bacteriol.">
        <title>Complete genome sequence of Robiginitalea biformata HTCC2501.</title>
        <authorList>
            <person name="Oh H.M."/>
            <person name="Giovannoni S.J."/>
            <person name="Lee K."/>
            <person name="Ferriera S."/>
            <person name="Johnson J."/>
            <person name="Cho J.C."/>
        </authorList>
    </citation>
    <scope>NUCLEOTIDE SEQUENCE [LARGE SCALE GENOMIC DNA]</scope>
    <source>
        <strain evidence="8">ATCC BAA-864 / HTCC2501 / KCTC 12146</strain>
    </source>
</reference>
<protein>
    <recommendedName>
        <fullName evidence="6">Yip1 domain-containing protein</fullName>
    </recommendedName>
</protein>
<keyword evidence="4 5" id="KW-0472">Membrane</keyword>
<feature type="transmembrane region" description="Helical" evidence="5">
    <location>
        <begin position="152"/>
        <end position="173"/>
    </location>
</feature>
<dbReference type="InterPro" id="IPR006977">
    <property type="entry name" value="Yip1_dom"/>
</dbReference>
<comment type="subcellular location">
    <subcellularLocation>
        <location evidence="1">Membrane</location>
        <topology evidence="1">Multi-pass membrane protein</topology>
    </subcellularLocation>
</comment>
<feature type="transmembrane region" description="Helical" evidence="5">
    <location>
        <begin position="185"/>
        <end position="210"/>
    </location>
</feature>
<keyword evidence="8" id="KW-1185">Reference proteome</keyword>
<gene>
    <name evidence="7" type="ordered locus">RB2501_12112</name>
</gene>
<evidence type="ECO:0000313" key="8">
    <source>
        <dbReference type="Proteomes" id="UP000009049"/>
    </source>
</evidence>
<keyword evidence="2 5" id="KW-0812">Transmembrane</keyword>
<evidence type="ECO:0000256" key="1">
    <source>
        <dbReference type="ARBA" id="ARBA00004141"/>
    </source>
</evidence>
<evidence type="ECO:0000313" key="7">
    <source>
        <dbReference type="EMBL" id="EAR15071.1"/>
    </source>
</evidence>
<dbReference type="STRING" id="313596.RB2501_12112"/>
<sequence length="211" mass="24705">MENASKFWIQLLVYPKEFFKSHVLENKLKYFNFAIVVFCLGYGIDRLEKQLVKFEIRGILDKLEFINTWTGFWLVSLAIGAIGGYILYLIGGWFYNVRVKWSAGEGNLEKSRALYLYSNFFISLFIILDSLIETIIYPIPYDPYSYLQSFEIIAIPLLFFFIFHSIYISYAGVTTITDVKKGRAIIWFLVLPILVYLVVYIALISILYSYF</sequence>
<feature type="transmembrane region" description="Helical" evidence="5">
    <location>
        <begin position="28"/>
        <end position="44"/>
    </location>
</feature>
<feature type="domain" description="Yip1" evidence="6">
    <location>
        <begin position="10"/>
        <end position="200"/>
    </location>
</feature>
<dbReference type="OrthoDB" id="1495551at2"/>
<dbReference type="HOGENOM" id="CLU_1259207_0_0_10"/>
<dbReference type="eggNOG" id="ENOG502ZNGI">
    <property type="taxonomic scope" value="Bacteria"/>
</dbReference>
<evidence type="ECO:0000259" key="6">
    <source>
        <dbReference type="Pfam" id="PF04893"/>
    </source>
</evidence>
<proteinExistence type="predicted"/>
<dbReference type="KEGG" id="rbi:RB2501_12112"/>
<evidence type="ECO:0000256" key="5">
    <source>
        <dbReference type="SAM" id="Phobius"/>
    </source>
</evidence>
<dbReference type="EMBL" id="CP001712">
    <property type="protein sequence ID" value="EAR15071.1"/>
    <property type="molecule type" value="Genomic_DNA"/>
</dbReference>